<dbReference type="GO" id="GO:0006508">
    <property type="term" value="P:proteolysis"/>
    <property type="evidence" value="ECO:0007669"/>
    <property type="project" value="InterPro"/>
</dbReference>
<feature type="region of interest" description="Disordered" evidence="1">
    <location>
        <begin position="115"/>
        <end position="142"/>
    </location>
</feature>
<evidence type="ECO:0000259" key="2">
    <source>
        <dbReference type="Pfam" id="PF00326"/>
    </source>
</evidence>
<dbReference type="AlphaFoldDB" id="A0A2P2FGF3"/>
<accession>A0A2P2FGF3</accession>
<protein>
    <recommendedName>
        <fullName evidence="2">Peptidase S9 prolyl oligopeptidase catalytic domain-containing protein</fullName>
    </recommendedName>
</protein>
<keyword evidence="4" id="KW-1185">Reference proteome</keyword>
<feature type="domain" description="Peptidase S9 prolyl oligopeptidase catalytic" evidence="2">
    <location>
        <begin position="15"/>
        <end position="108"/>
    </location>
</feature>
<comment type="caution">
    <text evidence="3">The sequence shown here is derived from an EMBL/GenBank/DDBJ whole genome shotgun (WGS) entry which is preliminary data.</text>
</comment>
<dbReference type="InterPro" id="IPR029058">
    <property type="entry name" value="AB_hydrolase_fold"/>
</dbReference>
<evidence type="ECO:0000313" key="3">
    <source>
        <dbReference type="EMBL" id="KFU75810.1"/>
    </source>
</evidence>
<dbReference type="PANTHER" id="PTHR11731">
    <property type="entry name" value="PROTEASE FAMILY S9B,C DIPEPTIDYL-PEPTIDASE IV-RELATED"/>
    <property type="match status" value="1"/>
</dbReference>
<organism evidence="3 4">
    <name type="scientific">Amycolatopsis lurida NRRL 2430</name>
    <dbReference type="NCBI Taxonomy" id="1460371"/>
    <lineage>
        <taxon>Bacteria</taxon>
        <taxon>Bacillati</taxon>
        <taxon>Actinomycetota</taxon>
        <taxon>Actinomycetes</taxon>
        <taxon>Pseudonocardiales</taxon>
        <taxon>Pseudonocardiaceae</taxon>
        <taxon>Amycolatopsis</taxon>
    </lineage>
</organism>
<dbReference type="GO" id="GO:0008239">
    <property type="term" value="F:dipeptidyl-peptidase activity"/>
    <property type="evidence" value="ECO:0007669"/>
    <property type="project" value="TreeGrafter"/>
</dbReference>
<evidence type="ECO:0000313" key="4">
    <source>
        <dbReference type="Proteomes" id="UP000256220"/>
    </source>
</evidence>
<dbReference type="InterPro" id="IPR001375">
    <property type="entry name" value="Peptidase_S9_cat"/>
</dbReference>
<dbReference type="EMBL" id="JFBM01000055">
    <property type="protein sequence ID" value="KFU75810.1"/>
    <property type="molecule type" value="Genomic_DNA"/>
</dbReference>
<dbReference type="Gene3D" id="3.40.50.1820">
    <property type="entry name" value="alpha/beta hydrolase"/>
    <property type="match status" value="1"/>
</dbReference>
<reference evidence="3 4" key="1">
    <citation type="journal article" date="2014" name="Genome Announc.">
        <title>Draft Genome Sequence of Amycolatopsis lurida NRRL 2430, Producer of the Glycopeptide Family Antibiotic Ristocetin.</title>
        <authorList>
            <person name="Kwun M.J."/>
            <person name="Hong H.J."/>
        </authorList>
    </citation>
    <scope>NUCLEOTIDE SEQUENCE [LARGE SCALE GENOMIC DNA]</scope>
    <source>
        <strain evidence="3 4">NRRL 2430</strain>
    </source>
</reference>
<dbReference type="Pfam" id="PF00326">
    <property type="entry name" value="Peptidase_S9"/>
    <property type="match status" value="1"/>
</dbReference>
<dbReference type="Proteomes" id="UP000256220">
    <property type="component" value="Unassembled WGS sequence"/>
</dbReference>
<dbReference type="SUPFAM" id="SSF53474">
    <property type="entry name" value="alpha/beta-Hydrolases"/>
    <property type="match status" value="1"/>
</dbReference>
<proteinExistence type="predicted"/>
<gene>
    <name evidence="3" type="ORF">BB31_39620</name>
</gene>
<name>A0A2P2FGF3_AMYLU</name>
<evidence type="ECO:0000256" key="1">
    <source>
        <dbReference type="SAM" id="MobiDB-lite"/>
    </source>
</evidence>
<dbReference type="PANTHER" id="PTHR11731:SF193">
    <property type="entry name" value="DIPEPTIDYL PEPTIDASE 9"/>
    <property type="match status" value="1"/>
</dbReference>
<sequence>MNREGDYVQTGEHRPLQAAGFAVFTVDHRGTPGHGVDFDVLAEMDGLEIDDIVAAATYLAGLPEIDDARISVLGTSRGGYTALSALVREPSCWHCAVLITGLYDPTLLVAAERTAPGPSCPPIPNSSRRTSRPGFSPRNGDR</sequence>
<dbReference type="GO" id="GO:0008236">
    <property type="term" value="F:serine-type peptidase activity"/>
    <property type="evidence" value="ECO:0007669"/>
    <property type="project" value="InterPro"/>
</dbReference>
<dbReference type="InterPro" id="IPR050278">
    <property type="entry name" value="Serine_Prot_S9B/DPPIV"/>
</dbReference>